<dbReference type="EMBL" id="AP025739">
    <property type="protein sequence ID" value="BDI29462.1"/>
    <property type="molecule type" value="Genomic_DNA"/>
</dbReference>
<dbReference type="Gene3D" id="1.50.10.10">
    <property type="match status" value="1"/>
</dbReference>
<dbReference type="Proteomes" id="UP000287394">
    <property type="component" value="Chromosome"/>
</dbReference>
<accession>A0A402CZA9</accession>
<dbReference type="InterPro" id="IPR008928">
    <property type="entry name" value="6-hairpin_glycosidase_sf"/>
</dbReference>
<evidence type="ECO:0000259" key="1">
    <source>
        <dbReference type="Pfam" id="PF18961"/>
    </source>
</evidence>
<dbReference type="Pfam" id="PF18961">
    <property type="entry name" value="DUF5703_N"/>
    <property type="match status" value="1"/>
</dbReference>
<keyword evidence="4" id="KW-1185">Reference proteome</keyword>
<dbReference type="KEGG" id="ccot:CCAX7_15130"/>
<feature type="domain" description="Glycosyl hydrolase family 95 catalytic" evidence="2">
    <location>
        <begin position="381"/>
        <end position="531"/>
    </location>
</feature>
<dbReference type="GO" id="GO:0005975">
    <property type="term" value="P:carbohydrate metabolic process"/>
    <property type="evidence" value="ECO:0007669"/>
    <property type="project" value="InterPro"/>
</dbReference>
<sequence length="775" mass="86533">MLAAPFLFGQDAEAALMSQGATNETAEATHWTAESDVVWTTPSKDSAGSMPLGNGEVGINLWVEEGGDLLFLISRSDAFSEIARLLKVGQVRVSLTPSPFAAGAPFHQALRLRDGVCEISAGENEGRVVLRVFVDSEQPVIHCVGEAAGPVRVQARVESWRREVRTLSTDEEKNSAWTMLGAPFPLVESADLFPPAARDAVTWLHRNETSPAFRETLRTQSLESASDAIADPLRRRTFGGWLTGSGFTATGDDVLATPSPVRSFALRAAAPCLQTETAAEWIAAARGAASRSADWEAALRRTSAWWRAYWDRSWVVAGGDRGADSPGAEVRSPVTRAYTLQRYMQACQGRGVYPIKFNGGVFTVEPKKEGKELNADWRQWGDPHWYQNIRHMYHPMPASGDAEMMDPFFQLYERARPLAEARTRLYHGAEGSYFPETMTVWGTYANSDYGWDRKGKHPQDVDSPWWRYAWNQGPELVALLLDRWDYTQDKRFLKDRVLPMAVSVLTYFDTRFAKDAQGRVRLDPAQSIETFRTGVVNDMPTTAGLNEITARLCALPDSLTTLAQRKFFAHMKTAAPVVPLEEVEADGAKRRVLAPAQTYGPERSNVENPEMYAVWPFRLYGVGRPDLEIARASYARRVNHLDVGWGYDGNCAAILGLSDEAARILRVKCANSNPAHRWPATWGPNFDWLPDQNHGGNLLETTQLMLLQPVGNKILLLPAWPEAWDVHFKLHAPQRTLVECVYRSGRIERLSVSPHSRRKDIVTPDFTTRPVIPER</sequence>
<dbReference type="AlphaFoldDB" id="A0A402CZA9"/>
<protein>
    <submittedName>
        <fullName evidence="3">Uncharacterized protein</fullName>
    </submittedName>
</protein>
<dbReference type="InterPro" id="IPR054363">
    <property type="entry name" value="GH95_cat"/>
</dbReference>
<gene>
    <name evidence="3" type="ORF">CCAX7_15130</name>
</gene>
<evidence type="ECO:0000313" key="3">
    <source>
        <dbReference type="EMBL" id="BDI29462.1"/>
    </source>
</evidence>
<evidence type="ECO:0000313" key="4">
    <source>
        <dbReference type="Proteomes" id="UP000287394"/>
    </source>
</evidence>
<reference evidence="3 4" key="1">
    <citation type="journal article" date="2019" name="Int. J. Syst. Evol. Microbiol.">
        <title>Capsulimonas corticalis gen. nov., sp. nov., an aerobic capsulated bacterium, of a novel bacterial order, Capsulimonadales ord. nov., of the class Armatimonadia of the phylum Armatimonadetes.</title>
        <authorList>
            <person name="Li J."/>
            <person name="Kudo C."/>
            <person name="Tonouchi A."/>
        </authorList>
    </citation>
    <scope>NUCLEOTIDE SEQUENCE [LARGE SCALE GENOMIC DNA]</scope>
    <source>
        <strain evidence="3 4">AX-7</strain>
    </source>
</reference>
<evidence type="ECO:0000259" key="2">
    <source>
        <dbReference type="Pfam" id="PF22124"/>
    </source>
</evidence>
<feature type="domain" description="DUF5703" evidence="1">
    <location>
        <begin position="38"/>
        <end position="315"/>
    </location>
</feature>
<proteinExistence type="predicted"/>
<organism evidence="3 4">
    <name type="scientific">Capsulimonas corticalis</name>
    <dbReference type="NCBI Taxonomy" id="2219043"/>
    <lineage>
        <taxon>Bacteria</taxon>
        <taxon>Bacillati</taxon>
        <taxon>Armatimonadota</taxon>
        <taxon>Armatimonadia</taxon>
        <taxon>Capsulimonadales</taxon>
        <taxon>Capsulimonadaceae</taxon>
        <taxon>Capsulimonas</taxon>
    </lineage>
</organism>
<dbReference type="InterPro" id="IPR012341">
    <property type="entry name" value="6hp_glycosidase-like_sf"/>
</dbReference>
<dbReference type="SUPFAM" id="SSF48208">
    <property type="entry name" value="Six-hairpin glycosidases"/>
    <property type="match status" value="1"/>
</dbReference>
<dbReference type="Pfam" id="PF22124">
    <property type="entry name" value="Glyco_hydro_95_cat"/>
    <property type="match status" value="1"/>
</dbReference>
<name>A0A402CZA9_9BACT</name>
<dbReference type="PANTHER" id="PTHR31084:SF0">
    <property type="entry name" value="ALPHA-L-FUCOSIDASE 2"/>
    <property type="match status" value="1"/>
</dbReference>
<dbReference type="GO" id="GO:0004560">
    <property type="term" value="F:alpha-L-fucosidase activity"/>
    <property type="evidence" value="ECO:0007669"/>
    <property type="project" value="TreeGrafter"/>
</dbReference>
<dbReference type="PANTHER" id="PTHR31084">
    <property type="entry name" value="ALPHA-L-FUCOSIDASE 2"/>
    <property type="match status" value="1"/>
</dbReference>
<dbReference type="InterPro" id="IPR043757">
    <property type="entry name" value="DUF5703_N"/>
</dbReference>